<dbReference type="OrthoDB" id="435754at2759"/>
<reference evidence="1 2" key="1">
    <citation type="submission" date="2018-02" db="EMBL/GenBank/DDBJ databases">
        <title>Genome sequence of the basidiomycete white-rot fungus Phlebia centrifuga.</title>
        <authorList>
            <person name="Granchi Z."/>
            <person name="Peng M."/>
            <person name="de Vries R.P."/>
            <person name="Hilden K."/>
            <person name="Makela M.R."/>
            <person name="Grigoriev I."/>
            <person name="Riley R."/>
        </authorList>
    </citation>
    <scope>NUCLEOTIDE SEQUENCE [LARGE SCALE GENOMIC DNA]</scope>
    <source>
        <strain evidence="1 2">FBCC195</strain>
    </source>
</reference>
<proteinExistence type="predicted"/>
<dbReference type="InterPro" id="IPR036430">
    <property type="entry name" value="RNase_T2-like_sf"/>
</dbReference>
<evidence type="ECO:0000313" key="2">
    <source>
        <dbReference type="Proteomes" id="UP000186601"/>
    </source>
</evidence>
<keyword evidence="2" id="KW-1185">Reference proteome</keyword>
<protein>
    <submittedName>
        <fullName evidence="1">Uncharacterized protein</fullName>
    </submittedName>
</protein>
<dbReference type="STRING" id="98765.A0A2R6NGF4"/>
<gene>
    <name evidence="1" type="ORF">PHLCEN_2v13031</name>
</gene>
<dbReference type="AlphaFoldDB" id="A0A2R6NGF4"/>
<accession>A0A2R6NGF4</accession>
<dbReference type="GO" id="GO:0033897">
    <property type="term" value="F:ribonuclease T2 activity"/>
    <property type="evidence" value="ECO:0007669"/>
    <property type="project" value="InterPro"/>
</dbReference>
<organism evidence="1 2">
    <name type="scientific">Hermanssonia centrifuga</name>
    <dbReference type="NCBI Taxonomy" id="98765"/>
    <lineage>
        <taxon>Eukaryota</taxon>
        <taxon>Fungi</taxon>
        <taxon>Dikarya</taxon>
        <taxon>Basidiomycota</taxon>
        <taxon>Agaricomycotina</taxon>
        <taxon>Agaricomycetes</taxon>
        <taxon>Polyporales</taxon>
        <taxon>Meruliaceae</taxon>
        <taxon>Hermanssonia</taxon>
    </lineage>
</organism>
<comment type="caution">
    <text evidence="1">The sequence shown here is derived from an EMBL/GenBank/DDBJ whole genome shotgun (WGS) entry which is preliminary data.</text>
</comment>
<evidence type="ECO:0000313" key="1">
    <source>
        <dbReference type="EMBL" id="PSR71062.1"/>
    </source>
</evidence>
<dbReference type="EMBL" id="MLYV02001295">
    <property type="protein sequence ID" value="PSR71062.1"/>
    <property type="molecule type" value="Genomic_DNA"/>
</dbReference>
<dbReference type="Proteomes" id="UP000186601">
    <property type="component" value="Unassembled WGS sequence"/>
</dbReference>
<sequence>METFWIDINGQNEQFWEQNIYTFRNNLCSQDCFWGEPANIPLNLIKRISDGNAKVTPSLDCDGSSLNQISWYFNVKGSLIDGEFLPIGKRFLRLGI</sequence>
<dbReference type="GO" id="GO:0003723">
    <property type="term" value="F:RNA binding"/>
    <property type="evidence" value="ECO:0007669"/>
    <property type="project" value="InterPro"/>
</dbReference>
<name>A0A2R6NGF4_9APHY</name>
<dbReference type="SUPFAM" id="SSF55895">
    <property type="entry name" value="Ribonuclease Rh-like"/>
    <property type="match status" value="1"/>
</dbReference>